<dbReference type="PANTHER" id="PTHR24305:SF112">
    <property type="entry name" value="L-ORNITHINE-N5-MONOOXYGENASE (EUROFUNG)"/>
    <property type="match status" value="1"/>
</dbReference>
<dbReference type="InterPro" id="IPR002401">
    <property type="entry name" value="Cyt_P450_E_grp-I"/>
</dbReference>
<dbReference type="PRINTS" id="PR00385">
    <property type="entry name" value="P450"/>
</dbReference>
<keyword evidence="9 12" id="KW-0408">Iron</keyword>
<reference evidence="15" key="1">
    <citation type="journal article" date="2013" name="Ind. Biotechnol.">
        <title>Comparative genomics analysis of Trichoderma reesei strains.</title>
        <authorList>
            <person name="Koike H."/>
            <person name="Aerts A."/>
            <person name="LaButti K."/>
            <person name="Grigoriev I.V."/>
            <person name="Baker S.E."/>
        </authorList>
    </citation>
    <scope>NUCLEOTIDE SEQUENCE [LARGE SCALE GENOMIC DNA]</scope>
    <source>
        <strain evidence="15">ATCC 56765 / BCRC 32924 / NRRL 11460 / Rut C-30</strain>
    </source>
</reference>
<dbReference type="FunFam" id="1.10.630.10:FF:000063">
    <property type="entry name" value="Cytochrome P450 monooxygenase"/>
    <property type="match status" value="1"/>
</dbReference>
<evidence type="ECO:0000256" key="12">
    <source>
        <dbReference type="PIRSR" id="PIRSR602401-1"/>
    </source>
</evidence>
<dbReference type="CDD" id="cd11061">
    <property type="entry name" value="CYP67-like"/>
    <property type="match status" value="1"/>
</dbReference>
<accession>A0A024S8Y4</accession>
<dbReference type="SUPFAM" id="SSF48264">
    <property type="entry name" value="Cytochrome P450"/>
    <property type="match status" value="1"/>
</dbReference>
<dbReference type="PANTHER" id="PTHR24305">
    <property type="entry name" value="CYTOCHROME P450"/>
    <property type="match status" value="1"/>
</dbReference>
<dbReference type="EMBL" id="KI911150">
    <property type="protein sequence ID" value="ETS00941.1"/>
    <property type="molecule type" value="Genomic_DNA"/>
</dbReference>
<dbReference type="Proteomes" id="UP000024376">
    <property type="component" value="Unassembled WGS sequence"/>
</dbReference>
<dbReference type="HOGENOM" id="CLU_001570_14_10_1"/>
<keyword evidence="8" id="KW-0560">Oxidoreductase</keyword>
<dbReference type="GO" id="GO:1902181">
    <property type="term" value="P:verruculogen biosynthetic process"/>
    <property type="evidence" value="ECO:0007669"/>
    <property type="project" value="UniProtKB-ARBA"/>
</dbReference>
<keyword evidence="5 13" id="KW-0812">Transmembrane</keyword>
<evidence type="ECO:0000256" key="3">
    <source>
        <dbReference type="ARBA" id="ARBA00010617"/>
    </source>
</evidence>
<evidence type="ECO:0000256" key="5">
    <source>
        <dbReference type="ARBA" id="ARBA00022692"/>
    </source>
</evidence>
<name>A0A024S8Y4_HYPJR</name>
<comment type="subcellular location">
    <subcellularLocation>
        <location evidence="2">Membrane</location>
    </subcellularLocation>
</comment>
<keyword evidence="6 12" id="KW-0479">Metal-binding</keyword>
<feature type="transmembrane region" description="Helical" evidence="13">
    <location>
        <begin position="66"/>
        <end position="89"/>
    </location>
</feature>
<dbReference type="InterPro" id="IPR050121">
    <property type="entry name" value="Cytochrome_P450_monoxygenase"/>
</dbReference>
<dbReference type="Gene3D" id="1.10.630.10">
    <property type="entry name" value="Cytochrome P450"/>
    <property type="match status" value="1"/>
</dbReference>
<evidence type="ECO:0000313" key="15">
    <source>
        <dbReference type="Proteomes" id="UP000024376"/>
    </source>
</evidence>
<protein>
    <submittedName>
        <fullName evidence="14">Putative cytochrome P450</fullName>
    </submittedName>
</protein>
<dbReference type="GO" id="GO:0005506">
    <property type="term" value="F:iron ion binding"/>
    <property type="evidence" value="ECO:0007669"/>
    <property type="project" value="InterPro"/>
</dbReference>
<evidence type="ECO:0000256" key="11">
    <source>
        <dbReference type="ARBA" id="ARBA00023136"/>
    </source>
</evidence>
<dbReference type="Pfam" id="PF00067">
    <property type="entry name" value="p450"/>
    <property type="match status" value="1"/>
</dbReference>
<evidence type="ECO:0000256" key="10">
    <source>
        <dbReference type="ARBA" id="ARBA00023033"/>
    </source>
</evidence>
<dbReference type="GO" id="GO:0016705">
    <property type="term" value="F:oxidoreductase activity, acting on paired donors, with incorporation or reduction of molecular oxygen"/>
    <property type="evidence" value="ECO:0007669"/>
    <property type="project" value="InterPro"/>
</dbReference>
<dbReference type="GO" id="GO:0016020">
    <property type="term" value="C:membrane"/>
    <property type="evidence" value="ECO:0007669"/>
    <property type="project" value="UniProtKB-SubCell"/>
</dbReference>
<evidence type="ECO:0000256" key="4">
    <source>
        <dbReference type="ARBA" id="ARBA00022617"/>
    </source>
</evidence>
<evidence type="ECO:0000256" key="2">
    <source>
        <dbReference type="ARBA" id="ARBA00004370"/>
    </source>
</evidence>
<evidence type="ECO:0000256" key="9">
    <source>
        <dbReference type="ARBA" id="ARBA00023004"/>
    </source>
</evidence>
<sequence>MAVSYPLLAASAVGVATHLLYFKKGEHHVAPQRYVIALATSLITGVILTGSSIFNEKPGVQAGWTSAISSSIQIHTCFLFGLYSSLITYRLFFHPLNKFPGPLGARISTFWLTYRVRGLDAWRQVAALHEQYGPFVRIAPSELSIRNPRAVAALHGPASRCEKGPIYDVTKPMTSLHMFRDRAIHNDLRRVWSQAFSDRALRGYNQRMSAYRSVLLGRIHAAKGESMDMAKWFRFYGFDVMGDLAFGKSFNMLETSRNHWAIDLLDAGILPLALQLPVWLLRFGMNMPVISRDWWTFIGFCRDRLQSRMRSEPDVPDIMSTLLGPLKGRDVTQEEFDLLIGDAQLVIAAGSHTTAASMASIVYELAKHPEHIDKLRNELAPLVRDSNLDPSPDELAHLEHLNAVINETLRLHPPVPTTIWRVTPPGGVMIGDVHVPGGMNVTCPQYAVGRSEAVYSKADSFAPERWYQFPEMIKDKDAFAPFSMGPFGCIGKRLALMDIRQVISRLVWAFDVAFAPGEDGTSFEGDALDAFMVTYGALRLTCKAREGV</sequence>
<evidence type="ECO:0000256" key="8">
    <source>
        <dbReference type="ARBA" id="ARBA00023002"/>
    </source>
</evidence>
<comment type="similarity">
    <text evidence="3">Belongs to the cytochrome P450 family.</text>
</comment>
<feature type="transmembrane region" description="Helical" evidence="13">
    <location>
        <begin position="6"/>
        <end position="22"/>
    </location>
</feature>
<keyword evidence="10" id="KW-0503">Monooxygenase</keyword>
<dbReference type="OrthoDB" id="6692864at2759"/>
<gene>
    <name evidence="14" type="ORF">M419DRAFT_82106</name>
</gene>
<feature type="transmembrane region" description="Helical" evidence="13">
    <location>
        <begin position="34"/>
        <end position="54"/>
    </location>
</feature>
<comment type="cofactor">
    <cofactor evidence="1 12">
        <name>heme</name>
        <dbReference type="ChEBI" id="CHEBI:30413"/>
    </cofactor>
</comment>
<evidence type="ECO:0000256" key="7">
    <source>
        <dbReference type="ARBA" id="ARBA00022989"/>
    </source>
</evidence>
<organism evidence="14 15">
    <name type="scientific">Hypocrea jecorina (strain ATCC 56765 / BCRC 32924 / NRRL 11460 / Rut C-30)</name>
    <name type="common">Trichoderma reesei</name>
    <dbReference type="NCBI Taxonomy" id="1344414"/>
    <lineage>
        <taxon>Eukaryota</taxon>
        <taxon>Fungi</taxon>
        <taxon>Dikarya</taxon>
        <taxon>Ascomycota</taxon>
        <taxon>Pezizomycotina</taxon>
        <taxon>Sordariomycetes</taxon>
        <taxon>Hypocreomycetidae</taxon>
        <taxon>Hypocreales</taxon>
        <taxon>Hypocreaceae</taxon>
        <taxon>Trichoderma</taxon>
    </lineage>
</organism>
<dbReference type="GO" id="GO:0004497">
    <property type="term" value="F:monooxygenase activity"/>
    <property type="evidence" value="ECO:0007669"/>
    <property type="project" value="UniProtKB-KW"/>
</dbReference>
<dbReference type="GO" id="GO:0020037">
    <property type="term" value="F:heme binding"/>
    <property type="evidence" value="ECO:0007669"/>
    <property type="project" value="InterPro"/>
</dbReference>
<dbReference type="InterPro" id="IPR001128">
    <property type="entry name" value="Cyt_P450"/>
</dbReference>
<dbReference type="AlphaFoldDB" id="A0A024S8Y4"/>
<dbReference type="KEGG" id="trr:M419DRAFT_82106"/>
<evidence type="ECO:0000256" key="6">
    <source>
        <dbReference type="ARBA" id="ARBA00022723"/>
    </source>
</evidence>
<keyword evidence="11 13" id="KW-0472">Membrane</keyword>
<keyword evidence="4 12" id="KW-0349">Heme</keyword>
<evidence type="ECO:0000256" key="13">
    <source>
        <dbReference type="SAM" id="Phobius"/>
    </source>
</evidence>
<dbReference type="InterPro" id="IPR036396">
    <property type="entry name" value="Cyt_P450_sf"/>
</dbReference>
<evidence type="ECO:0000256" key="1">
    <source>
        <dbReference type="ARBA" id="ARBA00001971"/>
    </source>
</evidence>
<proteinExistence type="inferred from homology"/>
<feature type="binding site" description="axial binding residue" evidence="12">
    <location>
        <position position="489"/>
    </location>
    <ligand>
        <name>heme</name>
        <dbReference type="ChEBI" id="CHEBI:30413"/>
    </ligand>
    <ligandPart>
        <name>Fe</name>
        <dbReference type="ChEBI" id="CHEBI:18248"/>
    </ligandPart>
</feature>
<keyword evidence="7 13" id="KW-1133">Transmembrane helix</keyword>
<dbReference type="PRINTS" id="PR00463">
    <property type="entry name" value="EP450I"/>
</dbReference>
<evidence type="ECO:0000313" key="14">
    <source>
        <dbReference type="EMBL" id="ETS00941.1"/>
    </source>
</evidence>